<dbReference type="InterPro" id="IPR020864">
    <property type="entry name" value="MACPF"/>
</dbReference>
<evidence type="ECO:0000256" key="1">
    <source>
        <dbReference type="SAM" id="Coils"/>
    </source>
</evidence>
<evidence type="ECO:0000259" key="3">
    <source>
        <dbReference type="PROSITE" id="PS51412"/>
    </source>
</evidence>
<dbReference type="InterPro" id="IPR006073">
    <property type="entry name" value="GTP-bd"/>
</dbReference>
<feature type="signal peptide" evidence="2">
    <location>
        <begin position="1"/>
        <end position="22"/>
    </location>
</feature>
<feature type="domain" description="MACPF" evidence="3">
    <location>
        <begin position="638"/>
        <end position="959"/>
    </location>
</feature>
<keyword evidence="5" id="KW-1185">Reference proteome</keyword>
<evidence type="ECO:0000256" key="2">
    <source>
        <dbReference type="SAM" id="SignalP"/>
    </source>
</evidence>
<dbReference type="PANTHER" id="PTHR32046:SF11">
    <property type="entry name" value="IMMUNE-ASSOCIATED NUCLEOTIDE-BINDING PROTEIN 10-LIKE"/>
    <property type="match status" value="1"/>
</dbReference>
<evidence type="ECO:0000313" key="4">
    <source>
        <dbReference type="EMBL" id="OXA61640.1"/>
    </source>
</evidence>
<dbReference type="InterPro" id="IPR027417">
    <property type="entry name" value="P-loop_NTPase"/>
</dbReference>
<dbReference type="GO" id="GO:0005525">
    <property type="term" value="F:GTP binding"/>
    <property type="evidence" value="ECO:0007669"/>
    <property type="project" value="InterPro"/>
</dbReference>
<name>A0A226EWS4_FOLCA</name>
<dbReference type="Pfam" id="PF01823">
    <property type="entry name" value="MACPF"/>
    <property type="match status" value="1"/>
</dbReference>
<dbReference type="Pfam" id="PF01926">
    <property type="entry name" value="MMR_HSR1"/>
    <property type="match status" value="1"/>
</dbReference>
<keyword evidence="1" id="KW-0175">Coiled coil</keyword>
<organism evidence="4 5">
    <name type="scientific">Folsomia candida</name>
    <name type="common">Springtail</name>
    <dbReference type="NCBI Taxonomy" id="158441"/>
    <lineage>
        <taxon>Eukaryota</taxon>
        <taxon>Metazoa</taxon>
        <taxon>Ecdysozoa</taxon>
        <taxon>Arthropoda</taxon>
        <taxon>Hexapoda</taxon>
        <taxon>Collembola</taxon>
        <taxon>Entomobryomorpha</taxon>
        <taxon>Isotomoidea</taxon>
        <taxon>Isotomidae</taxon>
        <taxon>Proisotominae</taxon>
        <taxon>Folsomia</taxon>
    </lineage>
</organism>
<evidence type="ECO:0000313" key="5">
    <source>
        <dbReference type="Proteomes" id="UP000198287"/>
    </source>
</evidence>
<reference evidence="4 5" key="1">
    <citation type="submission" date="2015-12" db="EMBL/GenBank/DDBJ databases">
        <title>The genome of Folsomia candida.</title>
        <authorList>
            <person name="Faddeeva A."/>
            <person name="Derks M.F."/>
            <person name="Anvar Y."/>
            <person name="Smit S."/>
            <person name="Van Straalen N."/>
            <person name="Roelofs D."/>
        </authorList>
    </citation>
    <scope>NUCLEOTIDE SEQUENCE [LARGE SCALE GENOMIC DNA]</scope>
    <source>
        <strain evidence="4 5">VU population</strain>
        <tissue evidence="4">Whole body</tissue>
    </source>
</reference>
<proteinExistence type="predicted"/>
<dbReference type="EMBL" id="LNIX01000001">
    <property type="protein sequence ID" value="OXA61640.1"/>
    <property type="molecule type" value="Genomic_DNA"/>
</dbReference>
<dbReference type="OrthoDB" id="2386367at2759"/>
<comment type="caution">
    <text evidence="4">The sequence shown here is derived from an EMBL/GenBank/DDBJ whole genome shotgun (WGS) entry which is preliminary data.</text>
</comment>
<gene>
    <name evidence="4" type="ORF">Fcan01_00726</name>
</gene>
<accession>A0A226EWS4</accession>
<dbReference type="PANTHER" id="PTHR32046">
    <property type="entry name" value="G DOMAIN-CONTAINING PROTEIN"/>
    <property type="match status" value="1"/>
</dbReference>
<dbReference type="SMART" id="SM00457">
    <property type="entry name" value="MACPF"/>
    <property type="match status" value="1"/>
</dbReference>
<feature type="chain" id="PRO_5012804868" evidence="2">
    <location>
        <begin position="23"/>
        <end position="1148"/>
    </location>
</feature>
<feature type="coiled-coil region" evidence="1">
    <location>
        <begin position="1011"/>
        <end position="1085"/>
    </location>
</feature>
<dbReference type="AlphaFoldDB" id="A0A226EWS4"/>
<protein>
    <submittedName>
        <fullName evidence="4">Translocase of chloroplast 90, chloroplastic</fullName>
    </submittedName>
</protein>
<dbReference type="OMA" id="NIARYEC"/>
<dbReference type="PROSITE" id="PS51412">
    <property type="entry name" value="MACPF_2"/>
    <property type="match status" value="1"/>
</dbReference>
<sequence length="1148" mass="127732">MLTKIAFPSIILISLFLPRATSDWQVSEKDSCAEIYFQSDHEGKSLQLRDTEQIADLSYARSKYFHSGGTATNGSMSLKIHSGCHLVLADKTFMKGKQFLFTSDVDHLDGMALSPKSAACTCPQVCKCSNAILRNRECARAYLGQECDNCDAYFTSLPPEEDGVVRQFPPKWRDAVASLIVRRGCELTLNTGNATFEEITVSNILEEVGNLTVKNLVESVWNSTIVNYKCHCNSSYVQRRLPKQDSEQASKYPKLISIPKSKPELLSLLSQDELKNHPGVISALQSLKNKRSSRNAYILLLGTTGSGKSSAVNMLFDHPNITKVGGVHSTTTDIHEFRIRLKLDELGISNSELRVIDTPGTSDTRGITQDSRFLASLEQFLDSHDDLATSKPNIVLIFAKFNDNRFRGEGSSFVKMLRTIDLFKDRIIDPKFTNVIFVLTHFMSETASITTNPTERITAVRKVIEEFSTLPKPVHIVVAENKPEAFHLPSLNGFYALPNGDLYPQNLFSQMQRSLVTSGDPIGEAVIRVGFKNSDYFNILGKTFPLVDPSNGKVTKYMGTLSSFDTTSTSSPVSQKLADSYAKLDAGLKSSFPGVLSHLQRALFHKNIQTQAQLPQTRAAILKFFEDIPLNPASSALLQNSFNLSLPVLSTELLVGCGYDLINDDVLPTPVFTVSNVTPSEINFQIPSSFKVELYNRMENVFFILPSRDSYVDERLKNLGLEEDTFPPEIISHSGKLKDGYNIMQTNDEENELSLSDAPKLSAVLEYHMFHMKLSAAEVEISEEFASTVESLTALDTSDFASFSQWDTFFKKYGTHVVTSAFGGGRVTIEVTLDPSSPSLPPTKTEQYTKLTESMAQIVQKLADNLIGKEISSLNYADVTHKVTFSGGDPTYASLLDIDHWRDSVHYNPIMLSSDLKLLPISELVRQASLPQKADLIELAATQLFNASLVYIPITRAANPAAGANRQHTVSGSDAGLGGYESIAEFASIFKIMAEEGTRMQDKMLAVMQQREAESARREELDRQEKLLQKQVDLEQARHDRADALAERRLEMEENQLHAQNLANLEAIRAQKAQLQAELENERFIADQNANDQRQAQLYGFINAENERRLQANLNRKSTWDKITDFTGKIISSGRDAMMSAAPFLMGR</sequence>
<dbReference type="SUPFAM" id="SSF52540">
    <property type="entry name" value="P-loop containing nucleoside triphosphate hydrolases"/>
    <property type="match status" value="1"/>
</dbReference>
<dbReference type="Proteomes" id="UP000198287">
    <property type="component" value="Unassembled WGS sequence"/>
</dbReference>
<keyword evidence="2" id="KW-0732">Signal</keyword>
<dbReference type="Gene3D" id="3.40.50.300">
    <property type="entry name" value="P-loop containing nucleotide triphosphate hydrolases"/>
    <property type="match status" value="1"/>
</dbReference>